<dbReference type="GO" id="GO:0071035">
    <property type="term" value="P:nuclear polyadenylation-dependent rRNA catabolic process"/>
    <property type="evidence" value="ECO:0007669"/>
    <property type="project" value="EnsemblFungi"/>
</dbReference>
<dbReference type="InterPro" id="IPR033770">
    <property type="entry name" value="RRP44_S1"/>
</dbReference>
<evidence type="ECO:0000256" key="3">
    <source>
        <dbReference type="ARBA" id="ARBA00004604"/>
    </source>
</evidence>
<dbReference type="GO" id="GO:0071031">
    <property type="term" value="P:nuclear mRNA surveillance of mRNA 3'-end processing"/>
    <property type="evidence" value="ECO:0007669"/>
    <property type="project" value="EnsemblFungi"/>
</dbReference>
<dbReference type="InterPro" id="IPR001900">
    <property type="entry name" value="RNase_II/R"/>
</dbReference>
<evidence type="ECO:0000256" key="12">
    <source>
        <dbReference type="ARBA" id="ARBA00022884"/>
    </source>
</evidence>
<dbReference type="InterPro" id="IPR012340">
    <property type="entry name" value="NA-bd_OB-fold"/>
</dbReference>
<dbReference type="GO" id="GO:0000049">
    <property type="term" value="F:tRNA binding"/>
    <property type="evidence" value="ECO:0007669"/>
    <property type="project" value="EnsemblFungi"/>
</dbReference>
<name>A0A1X2G7N3_9FUNG</name>
<dbReference type="InterPro" id="IPR050180">
    <property type="entry name" value="RNR_Ribonuclease"/>
</dbReference>
<dbReference type="InterPro" id="IPR033771">
    <property type="entry name" value="Rrp44_CSD1"/>
</dbReference>
<evidence type="ECO:0000256" key="11">
    <source>
        <dbReference type="ARBA" id="ARBA00022839"/>
    </source>
</evidence>
<keyword evidence="5" id="KW-0963">Cytoplasm</keyword>
<evidence type="ECO:0000256" key="8">
    <source>
        <dbReference type="ARBA" id="ARBA00022759"/>
    </source>
</evidence>
<evidence type="ECO:0000256" key="1">
    <source>
        <dbReference type="ARBA" id="ARBA00001946"/>
    </source>
</evidence>
<dbReference type="OrthoDB" id="372421at2759"/>
<dbReference type="PANTHER" id="PTHR23355:SF35">
    <property type="entry name" value="EXOSOME COMPLEX EXONUCLEASE RRP44"/>
    <property type="match status" value="1"/>
</dbReference>
<evidence type="ECO:0000256" key="16">
    <source>
        <dbReference type="SAM" id="MobiDB-lite"/>
    </source>
</evidence>
<dbReference type="Gene3D" id="2.40.50.690">
    <property type="match status" value="1"/>
</dbReference>
<comment type="caution">
    <text evidence="19">The sequence shown here is derived from an EMBL/GenBank/DDBJ whole genome shotgun (WGS) entry which is preliminary data.</text>
</comment>
<dbReference type="GO" id="GO:0005730">
    <property type="term" value="C:nucleolus"/>
    <property type="evidence" value="ECO:0007669"/>
    <property type="project" value="UniProtKB-SubCell"/>
</dbReference>
<dbReference type="SUPFAM" id="SSF88723">
    <property type="entry name" value="PIN domain-like"/>
    <property type="match status" value="1"/>
</dbReference>
<reference evidence="19 20" key="1">
    <citation type="submission" date="2016-07" db="EMBL/GenBank/DDBJ databases">
        <title>Pervasive Adenine N6-methylation of Active Genes in Fungi.</title>
        <authorList>
            <consortium name="DOE Joint Genome Institute"/>
            <person name="Mondo S.J."/>
            <person name="Dannebaum R.O."/>
            <person name="Kuo R.C."/>
            <person name="Labutti K."/>
            <person name="Haridas S."/>
            <person name="Kuo A."/>
            <person name="Salamov A."/>
            <person name="Ahrendt S.R."/>
            <person name="Lipzen A."/>
            <person name="Sullivan W."/>
            <person name="Andreopoulos W.B."/>
            <person name="Clum A."/>
            <person name="Lindquist E."/>
            <person name="Daum C."/>
            <person name="Ramamoorthy G.K."/>
            <person name="Gryganskyi A."/>
            <person name="Culley D."/>
            <person name="Magnuson J.K."/>
            <person name="James T.Y."/>
            <person name="O'Malley M.A."/>
            <person name="Stajich J.E."/>
            <person name="Spatafora J.W."/>
            <person name="Visel A."/>
            <person name="Grigoriev I.V."/>
        </authorList>
    </citation>
    <scope>NUCLEOTIDE SEQUENCE [LARGE SCALE GENOMIC DNA]</scope>
    <source>
        <strain evidence="19 20">NRRL 3301</strain>
    </source>
</reference>
<evidence type="ECO:0000256" key="7">
    <source>
        <dbReference type="ARBA" id="ARBA00022722"/>
    </source>
</evidence>
<dbReference type="InterPro" id="IPR002716">
    <property type="entry name" value="PIN_dom"/>
</dbReference>
<dbReference type="SUPFAM" id="SSF50249">
    <property type="entry name" value="Nucleic acid-binding proteins"/>
    <property type="match status" value="3"/>
</dbReference>
<evidence type="ECO:0000256" key="14">
    <source>
        <dbReference type="ARBA" id="ARBA00077930"/>
    </source>
</evidence>
<evidence type="ECO:0000259" key="17">
    <source>
        <dbReference type="SMART" id="SM00670"/>
    </source>
</evidence>
<dbReference type="GO" id="GO:0000177">
    <property type="term" value="C:cytoplasmic exosome (RNase complex)"/>
    <property type="evidence" value="ECO:0007669"/>
    <property type="project" value="EnsemblFungi"/>
</dbReference>
<dbReference type="GO" id="GO:0071038">
    <property type="term" value="P:TRAMP-dependent tRNA surveillance pathway"/>
    <property type="evidence" value="ECO:0007669"/>
    <property type="project" value="EnsemblFungi"/>
</dbReference>
<evidence type="ECO:0000313" key="20">
    <source>
        <dbReference type="Proteomes" id="UP000242146"/>
    </source>
</evidence>
<evidence type="ECO:0000256" key="4">
    <source>
        <dbReference type="ARBA" id="ARBA00005785"/>
    </source>
</evidence>
<dbReference type="Pfam" id="PF17849">
    <property type="entry name" value="OB_Dis3"/>
    <property type="match status" value="1"/>
</dbReference>
<keyword evidence="13" id="KW-0539">Nucleus</keyword>
<evidence type="ECO:0000256" key="9">
    <source>
        <dbReference type="ARBA" id="ARBA00022801"/>
    </source>
</evidence>
<keyword evidence="6" id="KW-0698">rRNA processing</keyword>
<evidence type="ECO:0000256" key="6">
    <source>
        <dbReference type="ARBA" id="ARBA00022552"/>
    </source>
</evidence>
<keyword evidence="8" id="KW-0255">Endonuclease</keyword>
<comment type="similarity">
    <text evidence="4 15">Belongs to the RNR ribonuclease family.</text>
</comment>
<accession>A0A1X2G7N3</accession>
<dbReference type="InterPro" id="IPR041505">
    <property type="entry name" value="Dis3_CSD2"/>
</dbReference>
<dbReference type="GO" id="GO:0033621">
    <property type="term" value="P:nuclear mRNA surveillance of meiosis-specific transcripts"/>
    <property type="evidence" value="ECO:0007669"/>
    <property type="project" value="EnsemblFungi"/>
</dbReference>
<dbReference type="Pfam" id="PF00773">
    <property type="entry name" value="RNB"/>
    <property type="match status" value="1"/>
</dbReference>
<comment type="subcellular location">
    <subcellularLocation>
        <location evidence="2">Cytoplasm</location>
    </subcellularLocation>
    <subcellularLocation>
        <location evidence="3">Nucleus</location>
        <location evidence="3">Nucleolus</location>
    </subcellularLocation>
</comment>
<dbReference type="FunFam" id="2.40.50.700:FF:000001">
    <property type="entry name" value="Exosome complex exonuclease exoribonuclease (Rrp44)"/>
    <property type="match status" value="1"/>
</dbReference>
<dbReference type="InterPro" id="IPR029060">
    <property type="entry name" value="PIN-like_dom_sf"/>
</dbReference>
<dbReference type="GO" id="GO:0000175">
    <property type="term" value="F:3'-5'-RNA exonuclease activity"/>
    <property type="evidence" value="ECO:0007669"/>
    <property type="project" value="EnsemblFungi"/>
</dbReference>
<keyword evidence="10" id="KW-0271">Exosome</keyword>
<dbReference type="Pfam" id="PF13638">
    <property type="entry name" value="PIN_4"/>
    <property type="match status" value="1"/>
</dbReference>
<dbReference type="Pfam" id="PF17216">
    <property type="entry name" value="Rrp44_CSD1"/>
    <property type="match status" value="1"/>
</dbReference>
<dbReference type="GO" id="GO:1990251">
    <property type="term" value="C:nuclear exosome focus"/>
    <property type="evidence" value="ECO:0007669"/>
    <property type="project" value="EnsemblFungi"/>
</dbReference>
<dbReference type="GO" id="GO:0071039">
    <property type="term" value="P:nuclear polyadenylation-dependent CUT catabolic process"/>
    <property type="evidence" value="ECO:0007669"/>
    <property type="project" value="EnsemblFungi"/>
</dbReference>
<organism evidence="19 20">
    <name type="scientific">Hesseltinella vesiculosa</name>
    <dbReference type="NCBI Taxonomy" id="101127"/>
    <lineage>
        <taxon>Eukaryota</taxon>
        <taxon>Fungi</taxon>
        <taxon>Fungi incertae sedis</taxon>
        <taxon>Mucoromycota</taxon>
        <taxon>Mucoromycotina</taxon>
        <taxon>Mucoromycetes</taxon>
        <taxon>Mucorales</taxon>
        <taxon>Cunninghamellaceae</taxon>
        <taxon>Hesseltinella</taxon>
    </lineage>
</organism>
<dbReference type="FunFam" id="3.40.50.1010:FF:000010">
    <property type="entry name" value="Exosome complex exonuclease DIS3"/>
    <property type="match status" value="1"/>
</dbReference>
<evidence type="ECO:0000259" key="18">
    <source>
        <dbReference type="SMART" id="SM00955"/>
    </source>
</evidence>
<dbReference type="Gene3D" id="3.40.50.1010">
    <property type="entry name" value="5'-nuclease"/>
    <property type="match status" value="1"/>
</dbReference>
<dbReference type="EMBL" id="MCGT01000038">
    <property type="protein sequence ID" value="ORX46323.1"/>
    <property type="molecule type" value="Genomic_DNA"/>
</dbReference>
<proteinExistence type="inferred from homology"/>
<feature type="region of interest" description="Disordered" evidence="16">
    <location>
        <begin position="297"/>
        <end position="325"/>
    </location>
</feature>
<dbReference type="PROSITE" id="PS01175">
    <property type="entry name" value="RIBONUCLEASE_II"/>
    <property type="match status" value="1"/>
</dbReference>
<dbReference type="AlphaFoldDB" id="A0A1X2G7N3"/>
<feature type="domain" description="PIN" evidence="17">
    <location>
        <begin position="60"/>
        <end position="174"/>
    </location>
</feature>
<dbReference type="Proteomes" id="UP000242146">
    <property type="component" value="Unassembled WGS sequence"/>
</dbReference>
<dbReference type="GO" id="GO:0000176">
    <property type="term" value="C:nuclear exosome (RNase complex)"/>
    <property type="evidence" value="ECO:0007669"/>
    <property type="project" value="EnsemblFungi"/>
</dbReference>
<dbReference type="STRING" id="101127.A0A1X2G7N3"/>
<sequence>MLRKKTFVKRTRKGNVIKVVNEHYLRDDISCSSQLCTKCPHFKDPVLSTLPRSTSTLPNHYLVPDTNVFMNQLDLLEHNAIKDVVILETVRDELRHLSMPVFNRLSTLLSDTTKRFYLFANEHHKDTYIEKLHGESPNDRNDRAIRVSAKWYKDHFKDHGLQIVMLTDDRANREKGAAIGLKAVSVTDYVKGFVDVPELADIVSHAKDANAKKEDIMYEQHLSPTQIQHGIKKGTLFQASLQVSTHNIHEATVSGEVDGEARTIYVLGRKHMNRSIQGDIVALQLLPASEWKRSASMAMEDSDDEEAGVGDGTDMTSVQDGPGEPTAKVVGIVRKKWRPYCGALARKSVHSKPGSTAKETVIFRTMDRRVPPIKIQTTQAHALIGQRIVVAIDSWPVDSMLPLGHFVKVLGSSGDRETETEVLLLEHDVPYQEFSKRVLADLPSEGDDWVVTDQHVHHEKRLDLRDRNICSIDPPGCTDIDDALHVKELDNGHFEVGVHIADVTYFVKPGQAMDEEAAGRGTSVYLVDKRIDMLPSLLGTNLCSLRSNVDRLAFSCIWEMTEEGEIVDVKYTKSIIQSKYSFTYEEAQTRIDDERMQDDLTRGIRRLNKYAKRFRAARMARGALTLASPEVRFQLENDSQDPVDVEMKELKETNALVEEFMLLANIAVAEKIYKHFRNSAMLRRHPSPPASNFDQLRDVLHEYNLDLDLQSSKSLADSLNLACVDGDSYFNTLVRIMTTRCMMQAQYFCSGTESEPEFRHYGLATPIYTHFTSPIRRYSDVIVHRLLQAAIDPDAVYGKELTDMAKMKDQCDVLNHRHRMAQMAGRSSVELYTNLFFRGKTEVEMGRVIRVLKNGFVVLVPKFGIEGIVYTNAHDSPFHLEETSNQLVANDVTIKIFGHVKVQITVEGDQDGMRQKMKMQLVEPVVPGVSVQPTLKRALPESTIEETKKAKV</sequence>
<dbReference type="Gene3D" id="2.40.50.700">
    <property type="match status" value="1"/>
</dbReference>
<gene>
    <name evidence="19" type="ORF">DM01DRAFT_1339637</name>
</gene>
<dbReference type="InterPro" id="IPR022966">
    <property type="entry name" value="RNase_II/R_CS"/>
</dbReference>
<evidence type="ECO:0000256" key="10">
    <source>
        <dbReference type="ARBA" id="ARBA00022835"/>
    </source>
</evidence>
<evidence type="ECO:0000256" key="15">
    <source>
        <dbReference type="RuleBase" id="RU003901"/>
    </source>
</evidence>
<evidence type="ECO:0000256" key="2">
    <source>
        <dbReference type="ARBA" id="ARBA00004496"/>
    </source>
</evidence>
<dbReference type="GO" id="GO:0006397">
    <property type="term" value="P:mRNA processing"/>
    <property type="evidence" value="ECO:0007669"/>
    <property type="project" value="EnsemblFungi"/>
</dbReference>
<dbReference type="Pfam" id="PF17215">
    <property type="entry name" value="Rrp44_S1"/>
    <property type="match status" value="1"/>
</dbReference>
<evidence type="ECO:0000313" key="19">
    <source>
        <dbReference type="EMBL" id="ORX46323.1"/>
    </source>
</evidence>
<dbReference type="GO" id="GO:0000785">
    <property type="term" value="C:chromatin"/>
    <property type="evidence" value="ECO:0007669"/>
    <property type="project" value="EnsemblFungi"/>
</dbReference>
<dbReference type="GO" id="GO:0030847">
    <property type="term" value="P:termination of RNA polymerase II transcription, exosome-dependent"/>
    <property type="evidence" value="ECO:0007669"/>
    <property type="project" value="EnsemblFungi"/>
</dbReference>
<feature type="domain" description="RNB" evidence="18">
    <location>
        <begin position="461"/>
        <end position="793"/>
    </location>
</feature>
<dbReference type="GO" id="GO:0070651">
    <property type="term" value="P:nonfunctional rRNA decay"/>
    <property type="evidence" value="ECO:0007669"/>
    <property type="project" value="EnsemblFungi"/>
</dbReference>
<dbReference type="CDD" id="cd09862">
    <property type="entry name" value="PIN_Rrp44-like"/>
    <property type="match status" value="1"/>
</dbReference>
<dbReference type="GO" id="GO:0043628">
    <property type="term" value="P:regulatory ncRNA 3'-end processing"/>
    <property type="evidence" value="ECO:0007669"/>
    <property type="project" value="EnsemblFungi"/>
</dbReference>
<keyword evidence="12" id="KW-0694">RNA-binding</keyword>
<dbReference type="GO" id="GO:0000467">
    <property type="term" value="P:exonucleolytic trimming to generate mature 3'-end of 5.8S rRNA from tricistronic rRNA transcript (SSU-rRNA, 5.8S rRNA, LSU-rRNA)"/>
    <property type="evidence" value="ECO:0007669"/>
    <property type="project" value="EnsemblFungi"/>
</dbReference>
<evidence type="ECO:0000256" key="13">
    <source>
        <dbReference type="ARBA" id="ARBA00023242"/>
    </source>
</evidence>
<dbReference type="GO" id="GO:0004521">
    <property type="term" value="F:RNA endonuclease activity"/>
    <property type="evidence" value="ECO:0007669"/>
    <property type="project" value="EnsemblFungi"/>
</dbReference>
<dbReference type="GO" id="GO:0031267">
    <property type="term" value="F:small GTPase binding"/>
    <property type="evidence" value="ECO:0007669"/>
    <property type="project" value="EnsemblFungi"/>
</dbReference>
<keyword evidence="20" id="KW-1185">Reference proteome</keyword>
<keyword evidence="7" id="KW-0540">Nuclease</keyword>
<protein>
    <recommendedName>
        <fullName evidence="14">Ribosomal RNA-processing protein 44</fullName>
    </recommendedName>
</protein>
<dbReference type="PANTHER" id="PTHR23355">
    <property type="entry name" value="RIBONUCLEASE"/>
    <property type="match status" value="1"/>
</dbReference>
<dbReference type="Gene3D" id="2.40.50.140">
    <property type="entry name" value="Nucleic acid-binding proteins"/>
    <property type="match status" value="1"/>
</dbReference>
<dbReference type="SMART" id="SM00670">
    <property type="entry name" value="PINc"/>
    <property type="match status" value="1"/>
</dbReference>
<dbReference type="SMART" id="SM00955">
    <property type="entry name" value="RNB"/>
    <property type="match status" value="1"/>
</dbReference>
<comment type="cofactor">
    <cofactor evidence="1">
        <name>Mg(2+)</name>
        <dbReference type="ChEBI" id="CHEBI:18420"/>
    </cofactor>
</comment>
<keyword evidence="11" id="KW-0269">Exonuclease</keyword>
<keyword evidence="9" id="KW-0378">Hydrolase</keyword>
<evidence type="ECO:0000256" key="5">
    <source>
        <dbReference type="ARBA" id="ARBA00022490"/>
    </source>
</evidence>